<name>A0A553NK61_9TELE</name>
<accession>A0A553NK61</accession>
<evidence type="ECO:0000313" key="4">
    <source>
        <dbReference type="EMBL" id="TRY65825.1"/>
    </source>
</evidence>
<feature type="signal peptide" evidence="3">
    <location>
        <begin position="1"/>
        <end position="21"/>
    </location>
</feature>
<sequence>MMKASLCILLVFSCQFLQSLALECEVIPGTLKQIDASLGIVGGVNNDNEVFLFLGNSFVKINGTFKHFTVGPAGEFGVSPANLLFKFDRGAFRQIQGVFKQVDAGSEIVGAVSPVDDAFCLNKDVNSLGPSGNFLWNTLSGKLKYYSCGPYSCWGVNAAENVFIRRNVADLSCTGTGVNEIISGSLSMVEVATDGSVYGVNYQGILFQRLGVSEAVPAGTSWQGLAICPIAHKHVTFDLGRLWVICSDGSIRRFDLAQAIQPMERIKSTRMMKASLCILLLFSCQFLQSLALECEVIPGTLKQIDASLGIVGGVNNDNEVFLFLGNSFVKINGTFKHFTVGPAGEFGVSPANLLFKFDRGDFRQIQGVFKQVDAGSEIVGAVSPVDDAFCLNKDVNSLGPSGNFFWNTLSGKLKYYSCGPYSCWGVNAAENVFIRRNVADLSCTGTGVNEIISGSLSMVEVATDGSVYGVDYQGNLLQRLGVSAAVPAGTSWQGLTICPVAHKHVTFDLGRLWVICSDGSIRRCF</sequence>
<dbReference type="OrthoDB" id="166585at2759"/>
<dbReference type="AlphaFoldDB" id="A0A553NK61"/>
<dbReference type="Proteomes" id="UP000316079">
    <property type="component" value="Unassembled WGS sequence"/>
</dbReference>
<evidence type="ECO:0000256" key="3">
    <source>
        <dbReference type="SAM" id="SignalP"/>
    </source>
</evidence>
<dbReference type="InterPro" id="IPR051513">
    <property type="entry name" value="Tectonin_beta-prop"/>
</dbReference>
<keyword evidence="1" id="KW-0430">Lectin</keyword>
<gene>
    <name evidence="4" type="ORF">DNTS_018003</name>
</gene>
<reference evidence="4 5" key="1">
    <citation type="journal article" date="2019" name="Sci. Data">
        <title>Hybrid genome assembly and annotation of Danionella translucida.</title>
        <authorList>
            <person name="Kadobianskyi M."/>
            <person name="Schulze L."/>
            <person name="Schuelke M."/>
            <person name="Judkewitz B."/>
        </authorList>
    </citation>
    <scope>NUCLEOTIDE SEQUENCE [LARGE SCALE GENOMIC DNA]</scope>
    <source>
        <strain evidence="4 5">Bolton</strain>
    </source>
</reference>
<organism evidence="4 5">
    <name type="scientific">Danionella cerebrum</name>
    <dbReference type="NCBI Taxonomy" id="2873325"/>
    <lineage>
        <taxon>Eukaryota</taxon>
        <taxon>Metazoa</taxon>
        <taxon>Chordata</taxon>
        <taxon>Craniata</taxon>
        <taxon>Vertebrata</taxon>
        <taxon>Euteleostomi</taxon>
        <taxon>Actinopterygii</taxon>
        <taxon>Neopterygii</taxon>
        <taxon>Teleostei</taxon>
        <taxon>Ostariophysi</taxon>
        <taxon>Cypriniformes</taxon>
        <taxon>Danionidae</taxon>
        <taxon>Danioninae</taxon>
        <taxon>Danionella</taxon>
    </lineage>
</organism>
<dbReference type="GO" id="GO:0030246">
    <property type="term" value="F:carbohydrate binding"/>
    <property type="evidence" value="ECO:0007669"/>
    <property type="project" value="UniProtKB-KW"/>
</dbReference>
<evidence type="ECO:0008006" key="6">
    <source>
        <dbReference type="Google" id="ProtNLM"/>
    </source>
</evidence>
<keyword evidence="3" id="KW-0732">Signal</keyword>
<dbReference type="PANTHER" id="PTHR23250:SF3">
    <property type="entry name" value="FISH-EGG LECTIN-LIKE ISOFORM X1-RELATED"/>
    <property type="match status" value="1"/>
</dbReference>
<protein>
    <recommendedName>
        <fullName evidence="6">Fish-egg lectin-like</fullName>
    </recommendedName>
</protein>
<evidence type="ECO:0000313" key="5">
    <source>
        <dbReference type="Proteomes" id="UP000316079"/>
    </source>
</evidence>
<evidence type="ECO:0000256" key="1">
    <source>
        <dbReference type="ARBA" id="ARBA00022734"/>
    </source>
</evidence>
<dbReference type="EMBL" id="SRMA01026893">
    <property type="protein sequence ID" value="TRY65825.1"/>
    <property type="molecule type" value="Genomic_DNA"/>
</dbReference>
<dbReference type="SMART" id="SM00706">
    <property type="entry name" value="TECPR"/>
    <property type="match status" value="9"/>
</dbReference>
<keyword evidence="5" id="KW-1185">Reference proteome</keyword>
<feature type="chain" id="PRO_5022095900" description="Fish-egg lectin-like" evidence="3">
    <location>
        <begin position="22"/>
        <end position="525"/>
    </location>
</feature>
<evidence type="ECO:0000256" key="2">
    <source>
        <dbReference type="ARBA" id="ARBA00038331"/>
    </source>
</evidence>
<comment type="caution">
    <text evidence="4">The sequence shown here is derived from an EMBL/GenBank/DDBJ whole genome shotgun (WGS) entry which is preliminary data.</text>
</comment>
<comment type="similarity">
    <text evidence="2">Belongs to the tectonin family.</text>
</comment>
<dbReference type="Pfam" id="PF19193">
    <property type="entry name" value="Tectonin"/>
    <property type="match status" value="2"/>
</dbReference>
<dbReference type="InterPro" id="IPR006624">
    <property type="entry name" value="Beta-propeller_rpt_TECPR"/>
</dbReference>
<proteinExistence type="inferred from homology"/>
<dbReference type="PANTHER" id="PTHR23250">
    <property type="entry name" value="DYSFERLIN-RELATED"/>
    <property type="match status" value="1"/>
</dbReference>